<name>A0A8S5PLP3_9CAUD</name>
<dbReference type="InterPro" id="IPR018247">
    <property type="entry name" value="EF_Hand_1_Ca_BS"/>
</dbReference>
<feature type="domain" description="Prohead serine protease" evidence="7">
    <location>
        <begin position="23"/>
        <end position="132"/>
    </location>
</feature>
<dbReference type="GO" id="GO:0008233">
    <property type="term" value="F:peptidase activity"/>
    <property type="evidence" value="ECO:0007669"/>
    <property type="project" value="UniProtKB-KW"/>
</dbReference>
<evidence type="ECO:0000256" key="6">
    <source>
        <dbReference type="SAM" id="MobiDB-lite"/>
    </source>
</evidence>
<keyword evidence="5" id="KW-1273">Viral capsid maturation</keyword>
<evidence type="ECO:0000256" key="2">
    <source>
        <dbReference type="ARBA" id="ARBA00022670"/>
    </source>
</evidence>
<feature type="region of interest" description="Disordered" evidence="6">
    <location>
        <begin position="154"/>
        <end position="175"/>
    </location>
</feature>
<dbReference type="SUPFAM" id="SSF56563">
    <property type="entry name" value="Major capsid protein gp5"/>
    <property type="match status" value="1"/>
</dbReference>
<dbReference type="InterPro" id="IPR054613">
    <property type="entry name" value="Peptidase_S78_dom"/>
</dbReference>
<organism evidence="8">
    <name type="scientific">Siphoviridae sp. ct8M020</name>
    <dbReference type="NCBI Taxonomy" id="2825362"/>
    <lineage>
        <taxon>Viruses</taxon>
        <taxon>Duplodnaviria</taxon>
        <taxon>Heunggongvirae</taxon>
        <taxon>Uroviricota</taxon>
        <taxon>Caudoviricetes</taxon>
    </lineage>
</organism>
<keyword evidence="3" id="KW-0378">Hydrolase</keyword>
<dbReference type="PROSITE" id="PS00018">
    <property type="entry name" value="EF_HAND_1"/>
    <property type="match status" value="1"/>
</dbReference>
<evidence type="ECO:0000256" key="3">
    <source>
        <dbReference type="ARBA" id="ARBA00022801"/>
    </source>
</evidence>
<sequence length="581" mass="65578">MEKTYDFAGWATRNNVRCADGRTIMQDAFKENDGQKVPLVWNHRHDDPYTVLGHALLENRDEGVYAYCKFNSTESGQNAKELVQHGDITSLSIYANRLQQNGGNIVHGVIREVSLVLAGANPKAVIANVIQHGEELNDEAQIYFDEPLVLEHADEDTKEEKKPMEVKQNEKTEDTETIEDVFNTLTDKQKKVVYYLVARAKGEDNTKKESEEDNSVKHNVFDRDDENQENVISHADLQEVLKDAKRCGSLRDSAIQHGMEDLQYLAHADYGVDPVDYLYPDARNVTATPQMIQRDTAWVGKVMQGVHHTPFSRVKSLFANITGDEARARGYMKGNRKLEEVITLLKRTTTPTTVYKKQKMDRDDIIDITDFNVVAWLKGEMRGMLEEEIARAILVGDGRSPSSDDKINEMNIRPIWTDDDLYTIKAAVTPAQNATAEDTAKLMIKQIIKARKDYKGSGNPTLFTTEDMLTDMLLIQDTTGRDIYDTEEKLRTKLRVKEIVTVPVMEGLTRTDSQSKTRKLAGIIVNLNDYNVGADKGGAINMFDDFDIDYNQEKYLIETRCSGAMIKPYSAIAVEVVESAG</sequence>
<keyword evidence="4" id="KW-0118">Viral capsid assembly</keyword>
<protein>
    <submittedName>
        <fullName evidence="8">Major capsid protein</fullName>
    </submittedName>
</protein>
<keyword evidence="1" id="KW-1188">Viral release from host cell</keyword>
<keyword evidence="2" id="KW-0645">Protease</keyword>
<evidence type="ECO:0000259" key="7">
    <source>
        <dbReference type="Pfam" id="PF04586"/>
    </source>
</evidence>
<feature type="compositionally biased region" description="Basic and acidic residues" evidence="6">
    <location>
        <begin position="158"/>
        <end position="174"/>
    </location>
</feature>
<reference evidence="8" key="1">
    <citation type="journal article" date="2021" name="Proc. Natl. Acad. Sci. U.S.A.">
        <title>A Catalog of Tens of Thousands of Viruses from Human Metagenomes Reveals Hidden Associations with Chronic Diseases.</title>
        <authorList>
            <person name="Tisza M.J."/>
            <person name="Buck C.B."/>
        </authorList>
    </citation>
    <scope>NUCLEOTIDE SEQUENCE</scope>
    <source>
        <strain evidence="8">Ct8M020</strain>
    </source>
</reference>
<dbReference type="GO" id="GO:0046797">
    <property type="term" value="P:viral procapsid maturation"/>
    <property type="evidence" value="ECO:0007669"/>
    <property type="project" value="UniProtKB-KW"/>
</dbReference>
<dbReference type="GO" id="GO:0006508">
    <property type="term" value="P:proteolysis"/>
    <property type="evidence" value="ECO:0007669"/>
    <property type="project" value="UniProtKB-KW"/>
</dbReference>
<feature type="compositionally biased region" description="Basic and acidic residues" evidence="6">
    <location>
        <begin position="203"/>
        <end position="222"/>
    </location>
</feature>
<evidence type="ECO:0000256" key="1">
    <source>
        <dbReference type="ARBA" id="ARBA00022612"/>
    </source>
</evidence>
<evidence type="ECO:0000256" key="5">
    <source>
        <dbReference type="ARBA" id="ARBA00023045"/>
    </source>
</evidence>
<accession>A0A8S5PLP3</accession>
<dbReference type="EMBL" id="BK015449">
    <property type="protein sequence ID" value="DAE07387.1"/>
    <property type="molecule type" value="Genomic_DNA"/>
</dbReference>
<dbReference type="Pfam" id="PF04586">
    <property type="entry name" value="Peptidase_S78"/>
    <property type="match status" value="1"/>
</dbReference>
<evidence type="ECO:0000256" key="4">
    <source>
        <dbReference type="ARBA" id="ARBA00022950"/>
    </source>
</evidence>
<feature type="region of interest" description="Disordered" evidence="6">
    <location>
        <begin position="203"/>
        <end position="224"/>
    </location>
</feature>
<evidence type="ECO:0000313" key="8">
    <source>
        <dbReference type="EMBL" id="DAE07387.1"/>
    </source>
</evidence>
<proteinExistence type="predicted"/>